<dbReference type="RefSeq" id="WP_094450956.1">
    <property type="nucleotide sequence ID" value="NZ_NMVI01000018.1"/>
</dbReference>
<dbReference type="CDD" id="cd06848">
    <property type="entry name" value="GCS_H"/>
    <property type="match status" value="1"/>
</dbReference>
<keyword evidence="2 3" id="KW-0450">Lipoyl</keyword>
<dbReference type="InterPro" id="IPR011053">
    <property type="entry name" value="Single_hybrid_motif"/>
</dbReference>
<dbReference type="InterPro" id="IPR000089">
    <property type="entry name" value="Biotin_lipoyl"/>
</dbReference>
<dbReference type="EMBL" id="NMVI01000018">
    <property type="protein sequence ID" value="OYN86386.1"/>
    <property type="molecule type" value="Genomic_DNA"/>
</dbReference>
<dbReference type="InterPro" id="IPR033753">
    <property type="entry name" value="GCV_H/Fam206"/>
</dbReference>
<dbReference type="GO" id="GO:0005960">
    <property type="term" value="C:glycine cleavage complex"/>
    <property type="evidence" value="ECO:0007669"/>
    <property type="project" value="InterPro"/>
</dbReference>
<proteinExistence type="inferred from homology"/>
<dbReference type="PROSITE" id="PS00189">
    <property type="entry name" value="LIPOYL"/>
    <property type="match status" value="1"/>
</dbReference>
<protein>
    <recommendedName>
        <fullName evidence="3">Glycine cleavage system H protein</fullName>
    </recommendedName>
</protein>
<dbReference type="NCBIfam" id="NF002270">
    <property type="entry name" value="PRK01202.1"/>
    <property type="match status" value="1"/>
</dbReference>
<dbReference type="InterPro" id="IPR003016">
    <property type="entry name" value="2-oxoA_DH_lipoyl-BS"/>
</dbReference>
<dbReference type="Gene3D" id="2.40.50.100">
    <property type="match status" value="1"/>
</dbReference>
<evidence type="ECO:0000256" key="3">
    <source>
        <dbReference type="HAMAP-Rule" id="MF_00272"/>
    </source>
</evidence>
<evidence type="ECO:0000256" key="4">
    <source>
        <dbReference type="PIRSR" id="PIRSR617453-50"/>
    </source>
</evidence>
<dbReference type="Proteomes" id="UP000216533">
    <property type="component" value="Unassembled WGS sequence"/>
</dbReference>
<dbReference type="PANTHER" id="PTHR11715">
    <property type="entry name" value="GLYCINE CLEAVAGE SYSTEM H PROTEIN"/>
    <property type="match status" value="1"/>
</dbReference>
<feature type="modified residue" description="N6-lipoyllysine" evidence="3 4">
    <location>
        <position position="64"/>
    </location>
</feature>
<evidence type="ECO:0000313" key="7">
    <source>
        <dbReference type="Proteomes" id="UP000216533"/>
    </source>
</evidence>
<dbReference type="InterPro" id="IPR002930">
    <property type="entry name" value="GCV_H"/>
</dbReference>
<feature type="domain" description="Lipoyl-binding" evidence="5">
    <location>
        <begin position="23"/>
        <end position="105"/>
    </location>
</feature>
<dbReference type="SUPFAM" id="SSF51230">
    <property type="entry name" value="Single hybrid motif"/>
    <property type="match status" value="1"/>
</dbReference>
<dbReference type="GO" id="GO:0019464">
    <property type="term" value="P:glycine decarboxylation via glycine cleavage system"/>
    <property type="evidence" value="ECO:0007669"/>
    <property type="project" value="UniProtKB-UniRule"/>
</dbReference>
<comment type="cofactor">
    <cofactor evidence="3">
        <name>(R)-lipoate</name>
        <dbReference type="ChEBI" id="CHEBI:83088"/>
    </cofactor>
    <text evidence="3">Binds 1 lipoyl cofactor covalently.</text>
</comment>
<evidence type="ECO:0000256" key="1">
    <source>
        <dbReference type="ARBA" id="ARBA00009249"/>
    </source>
</evidence>
<comment type="similarity">
    <text evidence="1 3">Belongs to the GcvH family.</text>
</comment>
<name>A0A255E4G7_9ACTN</name>
<gene>
    <name evidence="3 6" type="primary">gcvH</name>
    <name evidence="6" type="ORF">CGZ92_08500</name>
</gene>
<dbReference type="InterPro" id="IPR017453">
    <property type="entry name" value="GCV_H_sub"/>
</dbReference>
<reference evidence="6 7" key="1">
    <citation type="submission" date="2017-07" db="EMBL/GenBank/DDBJ databases">
        <title>Draft whole genome sequences of clinical Proprionibacteriaceae strains.</title>
        <authorList>
            <person name="Bernier A.-M."/>
            <person name="Bernard K."/>
            <person name="Domingo M.-C."/>
        </authorList>
    </citation>
    <scope>NUCLEOTIDE SEQUENCE [LARGE SCALE GENOMIC DNA]</scope>
    <source>
        <strain evidence="6 7">NML 160184</strain>
    </source>
</reference>
<organism evidence="6 7">
    <name type="scientific">Parenemella sanctibonifatiensis</name>
    <dbReference type="NCBI Taxonomy" id="2016505"/>
    <lineage>
        <taxon>Bacteria</taxon>
        <taxon>Bacillati</taxon>
        <taxon>Actinomycetota</taxon>
        <taxon>Actinomycetes</taxon>
        <taxon>Propionibacteriales</taxon>
        <taxon>Propionibacteriaceae</taxon>
        <taxon>Parenemella</taxon>
    </lineage>
</organism>
<comment type="caution">
    <text evidence="6">The sequence shown here is derived from an EMBL/GenBank/DDBJ whole genome shotgun (WGS) entry which is preliminary data.</text>
</comment>
<evidence type="ECO:0000256" key="2">
    <source>
        <dbReference type="ARBA" id="ARBA00022823"/>
    </source>
</evidence>
<dbReference type="GO" id="GO:0005829">
    <property type="term" value="C:cytosol"/>
    <property type="evidence" value="ECO:0007669"/>
    <property type="project" value="TreeGrafter"/>
</dbReference>
<dbReference type="GO" id="GO:0009249">
    <property type="term" value="P:protein lipoylation"/>
    <property type="evidence" value="ECO:0007669"/>
    <property type="project" value="TreeGrafter"/>
</dbReference>
<dbReference type="HAMAP" id="MF_00272">
    <property type="entry name" value="GcvH"/>
    <property type="match status" value="1"/>
</dbReference>
<comment type="subunit">
    <text evidence="3">The glycine cleavage system is composed of four proteins: P, T, L and H.</text>
</comment>
<dbReference type="PROSITE" id="PS50968">
    <property type="entry name" value="BIOTINYL_LIPOYL"/>
    <property type="match status" value="1"/>
</dbReference>
<evidence type="ECO:0000259" key="5">
    <source>
        <dbReference type="PROSITE" id="PS50968"/>
    </source>
</evidence>
<sequence>MADYPTDRSYSTEHEWLLTGPTTARVGITAYAADTIGDVVYVTLPEVGSEVAAGEACGEFESTKAVNELYSPAAGVVTAVNEALADNPDLIGADPYGQGWLYDMELSGAPEGLLDAEAYAATIEG</sequence>
<dbReference type="NCBIfam" id="TIGR00527">
    <property type="entry name" value="gcvH"/>
    <property type="match status" value="1"/>
</dbReference>
<comment type="function">
    <text evidence="3">The glycine cleavage system catalyzes the degradation of glycine. The H protein shuttles the methylamine group of glycine from the P protein to the T protein.</text>
</comment>
<dbReference type="PANTHER" id="PTHR11715:SF3">
    <property type="entry name" value="GLYCINE CLEAVAGE SYSTEM H PROTEIN-RELATED"/>
    <property type="match status" value="1"/>
</dbReference>
<evidence type="ECO:0000313" key="6">
    <source>
        <dbReference type="EMBL" id="OYN86386.1"/>
    </source>
</evidence>
<accession>A0A255E4G7</accession>
<dbReference type="AlphaFoldDB" id="A0A255E4G7"/>
<dbReference type="Pfam" id="PF01597">
    <property type="entry name" value="GCV_H"/>
    <property type="match status" value="1"/>
</dbReference>